<comment type="caution">
    <text evidence="1">The sequence shown here is derived from an EMBL/GenBank/DDBJ whole genome shotgun (WGS) entry which is preliminary data.</text>
</comment>
<organism evidence="1 2">
    <name type="scientific">Rhynchophorus ferrugineus</name>
    <name type="common">Red palm weevil</name>
    <name type="synonym">Curculio ferrugineus</name>
    <dbReference type="NCBI Taxonomy" id="354439"/>
    <lineage>
        <taxon>Eukaryota</taxon>
        <taxon>Metazoa</taxon>
        <taxon>Ecdysozoa</taxon>
        <taxon>Arthropoda</taxon>
        <taxon>Hexapoda</taxon>
        <taxon>Insecta</taxon>
        <taxon>Pterygota</taxon>
        <taxon>Neoptera</taxon>
        <taxon>Endopterygota</taxon>
        <taxon>Coleoptera</taxon>
        <taxon>Polyphaga</taxon>
        <taxon>Cucujiformia</taxon>
        <taxon>Curculionidae</taxon>
        <taxon>Dryophthorinae</taxon>
        <taxon>Rhynchophorus</taxon>
    </lineage>
</organism>
<dbReference type="Proteomes" id="UP000625711">
    <property type="component" value="Unassembled WGS sequence"/>
</dbReference>
<dbReference type="EMBL" id="JAACXV010013278">
    <property type="protein sequence ID" value="KAF7273826.1"/>
    <property type="molecule type" value="Genomic_DNA"/>
</dbReference>
<keyword evidence="2" id="KW-1185">Reference proteome</keyword>
<dbReference type="AlphaFoldDB" id="A0A834M9X4"/>
<reference evidence="1" key="1">
    <citation type="submission" date="2020-08" db="EMBL/GenBank/DDBJ databases">
        <title>Genome sequencing and assembly of the red palm weevil Rhynchophorus ferrugineus.</title>
        <authorList>
            <person name="Dias G.B."/>
            <person name="Bergman C.M."/>
            <person name="Manee M."/>
        </authorList>
    </citation>
    <scope>NUCLEOTIDE SEQUENCE</scope>
    <source>
        <strain evidence="1">AA-2017</strain>
        <tissue evidence="1">Whole larva</tissue>
    </source>
</reference>
<sequence length="41" mass="4345">YPVTLEDSLYVHLPGGVVGEAGDSDSVVVEAAEFLKRKPEA</sequence>
<proteinExistence type="predicted"/>
<name>A0A834M9X4_RHYFE</name>
<feature type="non-terminal residue" evidence="1">
    <location>
        <position position="1"/>
    </location>
</feature>
<evidence type="ECO:0000313" key="1">
    <source>
        <dbReference type="EMBL" id="KAF7273826.1"/>
    </source>
</evidence>
<gene>
    <name evidence="1" type="ORF">GWI33_013484</name>
</gene>
<accession>A0A834M9X4</accession>
<protein>
    <submittedName>
        <fullName evidence="1">Uncharacterized protein</fullName>
    </submittedName>
</protein>
<evidence type="ECO:0000313" key="2">
    <source>
        <dbReference type="Proteomes" id="UP000625711"/>
    </source>
</evidence>